<accession>A0A1F7Z2U3</accession>
<protein>
    <submittedName>
        <fullName evidence="1">Uncharacterized protein</fullName>
    </submittedName>
</protein>
<comment type="caution">
    <text evidence="1">The sequence shown here is derived from an EMBL/GenBank/DDBJ whole genome shotgun (WGS) entry which is preliminary data.</text>
</comment>
<gene>
    <name evidence="1" type="ORF">A2803_02975</name>
</gene>
<dbReference type="AlphaFoldDB" id="A0A1F7Z2U3"/>
<sequence>MDIKPDLGKDQFFLTDKVVIKKVVGFAELTKNEAREMIVKSGIKKDLLEKHTNNSEIYDLVRERFNGI</sequence>
<organism evidence="1 2">
    <name type="scientific">Candidatus Woesebacteria bacterium RIFCSPHIGHO2_01_FULL_44_21</name>
    <dbReference type="NCBI Taxonomy" id="1802503"/>
    <lineage>
        <taxon>Bacteria</taxon>
        <taxon>Candidatus Woeseibacteriota</taxon>
    </lineage>
</organism>
<name>A0A1F7Z2U3_9BACT</name>
<dbReference type="Proteomes" id="UP000178870">
    <property type="component" value="Unassembled WGS sequence"/>
</dbReference>
<dbReference type="EMBL" id="MGGP01000009">
    <property type="protein sequence ID" value="OGM33055.1"/>
    <property type="molecule type" value="Genomic_DNA"/>
</dbReference>
<reference evidence="1 2" key="1">
    <citation type="journal article" date="2016" name="Nat. Commun.">
        <title>Thousands of microbial genomes shed light on interconnected biogeochemical processes in an aquifer system.</title>
        <authorList>
            <person name="Anantharaman K."/>
            <person name="Brown C.T."/>
            <person name="Hug L.A."/>
            <person name="Sharon I."/>
            <person name="Castelle C.J."/>
            <person name="Probst A.J."/>
            <person name="Thomas B.C."/>
            <person name="Singh A."/>
            <person name="Wilkins M.J."/>
            <person name="Karaoz U."/>
            <person name="Brodie E.L."/>
            <person name="Williams K.H."/>
            <person name="Hubbard S.S."/>
            <person name="Banfield J.F."/>
        </authorList>
    </citation>
    <scope>NUCLEOTIDE SEQUENCE [LARGE SCALE GENOMIC DNA]</scope>
</reference>
<proteinExistence type="predicted"/>
<evidence type="ECO:0000313" key="1">
    <source>
        <dbReference type="EMBL" id="OGM33055.1"/>
    </source>
</evidence>
<evidence type="ECO:0000313" key="2">
    <source>
        <dbReference type="Proteomes" id="UP000178870"/>
    </source>
</evidence>